<name>A0AAN8C4Y3_9TELE</name>
<dbReference type="EMBL" id="JAULUE010002053">
    <property type="protein sequence ID" value="KAK5897149.1"/>
    <property type="molecule type" value="Genomic_DNA"/>
</dbReference>
<gene>
    <name evidence="1" type="ORF">CesoFtcFv8_010237</name>
</gene>
<reference evidence="1 2" key="1">
    <citation type="journal article" date="2023" name="Mol. Biol. Evol.">
        <title>Genomics of Secondarily Temperate Adaptation in the Only Non-Antarctic Icefish.</title>
        <authorList>
            <person name="Rivera-Colon A.G."/>
            <person name="Rayamajhi N."/>
            <person name="Minhas B.F."/>
            <person name="Madrigal G."/>
            <person name="Bilyk K.T."/>
            <person name="Yoon V."/>
            <person name="Hune M."/>
            <person name="Gregory S."/>
            <person name="Cheng C.H.C."/>
            <person name="Catchen J.M."/>
        </authorList>
    </citation>
    <scope>NUCLEOTIDE SEQUENCE [LARGE SCALE GENOMIC DNA]</scope>
    <source>
        <strain evidence="1">JC2023a</strain>
    </source>
</reference>
<proteinExistence type="predicted"/>
<accession>A0AAN8C4Y3</accession>
<keyword evidence="2" id="KW-1185">Reference proteome</keyword>
<evidence type="ECO:0000313" key="2">
    <source>
        <dbReference type="Proteomes" id="UP001335648"/>
    </source>
</evidence>
<protein>
    <submittedName>
        <fullName evidence="1">Uncharacterized protein</fullName>
    </submittedName>
</protein>
<evidence type="ECO:0000313" key="1">
    <source>
        <dbReference type="EMBL" id="KAK5897149.1"/>
    </source>
</evidence>
<dbReference type="Proteomes" id="UP001335648">
    <property type="component" value="Unassembled WGS sequence"/>
</dbReference>
<sequence length="67" mass="7299">MVEAEMVVMTAVVGGMVVKPELRVLLGEGVVTLGRMEVMGVKVGRTPVTLTLAQDLQHMRWYSGRGQ</sequence>
<comment type="caution">
    <text evidence="1">The sequence shown here is derived from an EMBL/GenBank/DDBJ whole genome shotgun (WGS) entry which is preliminary data.</text>
</comment>
<dbReference type="AlphaFoldDB" id="A0AAN8C4Y3"/>
<organism evidence="1 2">
    <name type="scientific">Champsocephalus esox</name>
    <name type="common">pike icefish</name>
    <dbReference type="NCBI Taxonomy" id="159716"/>
    <lineage>
        <taxon>Eukaryota</taxon>
        <taxon>Metazoa</taxon>
        <taxon>Chordata</taxon>
        <taxon>Craniata</taxon>
        <taxon>Vertebrata</taxon>
        <taxon>Euteleostomi</taxon>
        <taxon>Actinopterygii</taxon>
        <taxon>Neopterygii</taxon>
        <taxon>Teleostei</taxon>
        <taxon>Neoteleostei</taxon>
        <taxon>Acanthomorphata</taxon>
        <taxon>Eupercaria</taxon>
        <taxon>Perciformes</taxon>
        <taxon>Notothenioidei</taxon>
        <taxon>Channichthyidae</taxon>
        <taxon>Champsocephalus</taxon>
    </lineage>
</organism>